<protein>
    <submittedName>
        <fullName evidence="1">Uncharacterized protein</fullName>
    </submittedName>
</protein>
<evidence type="ECO:0000313" key="1">
    <source>
        <dbReference type="EMBL" id="OGZ44633.1"/>
    </source>
</evidence>
<reference evidence="1 2" key="1">
    <citation type="journal article" date="2016" name="Nat. Commun.">
        <title>Thousands of microbial genomes shed light on interconnected biogeochemical processes in an aquifer system.</title>
        <authorList>
            <person name="Anantharaman K."/>
            <person name="Brown C.T."/>
            <person name="Hug L.A."/>
            <person name="Sharon I."/>
            <person name="Castelle C.J."/>
            <person name="Probst A.J."/>
            <person name="Thomas B.C."/>
            <person name="Singh A."/>
            <person name="Wilkins M.J."/>
            <person name="Karaoz U."/>
            <person name="Brodie E.L."/>
            <person name="Williams K.H."/>
            <person name="Hubbard S.S."/>
            <person name="Banfield J.F."/>
        </authorList>
    </citation>
    <scope>NUCLEOTIDE SEQUENCE [LARGE SCALE GENOMIC DNA]</scope>
</reference>
<dbReference type="Proteomes" id="UP000177785">
    <property type="component" value="Unassembled WGS sequence"/>
</dbReference>
<name>A0A1G2G2V5_9BACT</name>
<accession>A0A1G2G2V5</accession>
<organism evidence="1 2">
    <name type="scientific">Candidatus Ryanbacteria bacterium RIFCSPHIGHO2_01_FULL_48_27</name>
    <dbReference type="NCBI Taxonomy" id="1802115"/>
    <lineage>
        <taxon>Bacteria</taxon>
        <taxon>Candidatus Ryaniibacteriota</taxon>
    </lineage>
</organism>
<proteinExistence type="predicted"/>
<dbReference type="AlphaFoldDB" id="A0A1G2G2V5"/>
<sequence length="273" mass="28803">MVRLFWCVALLLGLVGGGGVVVAQEVDLLNQYSASRDIATFYSSGGPDAVSVALASKAIRLDLKVPGGSPMVSDSGRRQGSAGFYLTNPNGVTGLFASMKVSSYGFGKCAANPAVSSMNLRLFGYWFNDGSSSGAGDLTGNYYATVGLNRTADVSGQELNIIAFIWRCGNRWCSSGEFVTGPVVAGVVKKNKLANLGIEWDQFNHRFRVVMVTGSGKKVTVQESFLDYPSAIPTNPPISDSKGGEIANSAARCQNEASVVSGKGEFSKILVLR</sequence>
<dbReference type="STRING" id="1802115.A2756_04345"/>
<dbReference type="EMBL" id="MHNL01000018">
    <property type="protein sequence ID" value="OGZ44633.1"/>
    <property type="molecule type" value="Genomic_DNA"/>
</dbReference>
<gene>
    <name evidence="1" type="ORF">A2756_04345</name>
</gene>
<evidence type="ECO:0000313" key="2">
    <source>
        <dbReference type="Proteomes" id="UP000177785"/>
    </source>
</evidence>
<comment type="caution">
    <text evidence="1">The sequence shown here is derived from an EMBL/GenBank/DDBJ whole genome shotgun (WGS) entry which is preliminary data.</text>
</comment>